<feature type="domain" description="Beta-ketoacyl-[acyl-carrier-protein] synthase III N-terminal" evidence="11">
    <location>
        <begin position="106"/>
        <end position="191"/>
    </location>
</feature>
<evidence type="ECO:0000313" key="13">
    <source>
        <dbReference type="Proteomes" id="UP000475928"/>
    </source>
</evidence>
<keyword evidence="6 9" id="KW-0275">Fatty acid biosynthesis</keyword>
<evidence type="ECO:0000256" key="3">
    <source>
        <dbReference type="ARBA" id="ARBA00022679"/>
    </source>
</evidence>
<evidence type="ECO:0000256" key="5">
    <source>
        <dbReference type="ARBA" id="ARBA00023098"/>
    </source>
</evidence>
<dbReference type="GO" id="GO:0033818">
    <property type="term" value="F:beta-ketoacyl-acyl-carrier-protein synthase III activity"/>
    <property type="evidence" value="ECO:0007669"/>
    <property type="project" value="UniProtKB-UniRule"/>
</dbReference>
<name>A0A6A0B3K4_9LACT</name>
<dbReference type="RefSeq" id="WP_172354487.1">
    <property type="nucleotide sequence ID" value="NZ_BLLH01000001.1"/>
</dbReference>
<comment type="domain">
    <text evidence="9">The last Arg residue of the ACP-binding site is essential for the weak association between ACP/AcpP and FabH.</text>
</comment>
<accession>A0A6A0B3K4</accession>
<dbReference type="InterPro" id="IPR004655">
    <property type="entry name" value="FabH"/>
</dbReference>
<feature type="domain" description="Beta-ketoacyl-[acyl-carrier-protein] synthase III C-terminal" evidence="10">
    <location>
        <begin position="242"/>
        <end position="333"/>
    </location>
</feature>
<dbReference type="SUPFAM" id="SSF53901">
    <property type="entry name" value="Thiolase-like"/>
    <property type="match status" value="1"/>
</dbReference>
<dbReference type="Pfam" id="PF08545">
    <property type="entry name" value="ACP_syn_III"/>
    <property type="match status" value="1"/>
</dbReference>
<dbReference type="InterPro" id="IPR016039">
    <property type="entry name" value="Thiolase-like"/>
</dbReference>
<dbReference type="EC" id="2.3.1.180" evidence="9"/>
<comment type="pathway">
    <text evidence="9">Lipid metabolism; fatty acid biosynthesis.</text>
</comment>
<evidence type="ECO:0000259" key="11">
    <source>
        <dbReference type="Pfam" id="PF08545"/>
    </source>
</evidence>
<dbReference type="Proteomes" id="UP000475928">
    <property type="component" value="Unassembled WGS sequence"/>
</dbReference>
<evidence type="ECO:0000256" key="8">
    <source>
        <dbReference type="ARBA" id="ARBA00023315"/>
    </source>
</evidence>
<dbReference type="CDD" id="cd00830">
    <property type="entry name" value="KAS_III"/>
    <property type="match status" value="1"/>
</dbReference>
<evidence type="ECO:0000256" key="7">
    <source>
        <dbReference type="ARBA" id="ARBA00023268"/>
    </source>
</evidence>
<dbReference type="GO" id="GO:0005737">
    <property type="term" value="C:cytoplasm"/>
    <property type="evidence" value="ECO:0007669"/>
    <property type="project" value="UniProtKB-SubCell"/>
</dbReference>
<gene>
    <name evidence="9 12" type="primary">fabH</name>
    <name evidence="12" type="ORF">Hs20B_00540</name>
</gene>
<comment type="similarity">
    <text evidence="1 9">Belongs to the thiolase-like superfamily. FabH family.</text>
</comment>
<keyword evidence="3 9" id="KW-0808">Transferase</keyword>
<dbReference type="UniPathway" id="UPA00094"/>
<dbReference type="Pfam" id="PF08541">
    <property type="entry name" value="ACP_syn_III_C"/>
    <property type="match status" value="1"/>
</dbReference>
<dbReference type="EMBL" id="BLLH01000001">
    <property type="protein sequence ID" value="GFH39656.1"/>
    <property type="molecule type" value="Genomic_DNA"/>
</dbReference>
<evidence type="ECO:0000259" key="10">
    <source>
        <dbReference type="Pfam" id="PF08541"/>
    </source>
</evidence>
<feature type="region of interest" description="ACP-binding" evidence="9">
    <location>
        <begin position="259"/>
        <end position="263"/>
    </location>
</feature>
<comment type="caution">
    <text evidence="12">The sequence shown here is derived from an EMBL/GenBank/DDBJ whole genome shotgun (WGS) entry which is preliminary data.</text>
</comment>
<feature type="active site" evidence="9">
    <location>
        <position position="288"/>
    </location>
</feature>
<comment type="subcellular location">
    <subcellularLocation>
        <location evidence="9">Cytoplasm</location>
    </subcellularLocation>
</comment>
<proteinExistence type="inferred from homology"/>
<dbReference type="NCBIfam" id="NF006829">
    <property type="entry name" value="PRK09352.1"/>
    <property type="match status" value="1"/>
</dbReference>
<dbReference type="PANTHER" id="PTHR43091">
    <property type="entry name" value="3-OXOACYL-[ACYL-CARRIER-PROTEIN] SYNTHASE"/>
    <property type="match status" value="1"/>
</dbReference>
<dbReference type="Gene3D" id="3.40.47.10">
    <property type="match status" value="1"/>
</dbReference>
<dbReference type="NCBIfam" id="TIGR00747">
    <property type="entry name" value="fabH"/>
    <property type="match status" value="1"/>
</dbReference>
<comment type="function">
    <text evidence="9">Catalyzes the condensation reaction of fatty acid synthesis by the addition to an acyl acceptor of two carbons from malonyl-ACP. Catalyzes the first condensation reaction which initiates fatty acid synthesis and may therefore play a role in governing the total rate of fatty acid production. Possesses both acetoacetyl-ACP synthase and acetyl transacylase activities. Its substrate specificity determines the biosynthesis of branched-chain and/or straight-chain of fatty acids.</text>
</comment>
<feature type="active site" evidence="9">
    <location>
        <position position="112"/>
    </location>
</feature>
<comment type="catalytic activity">
    <reaction evidence="9">
        <text>malonyl-[ACP] + acetyl-CoA + H(+) = 3-oxobutanoyl-[ACP] + CO2 + CoA</text>
        <dbReference type="Rhea" id="RHEA:12080"/>
        <dbReference type="Rhea" id="RHEA-COMP:9623"/>
        <dbReference type="Rhea" id="RHEA-COMP:9625"/>
        <dbReference type="ChEBI" id="CHEBI:15378"/>
        <dbReference type="ChEBI" id="CHEBI:16526"/>
        <dbReference type="ChEBI" id="CHEBI:57287"/>
        <dbReference type="ChEBI" id="CHEBI:57288"/>
        <dbReference type="ChEBI" id="CHEBI:78449"/>
        <dbReference type="ChEBI" id="CHEBI:78450"/>
        <dbReference type="EC" id="2.3.1.180"/>
    </reaction>
</comment>
<evidence type="ECO:0000313" key="12">
    <source>
        <dbReference type="EMBL" id="GFH39656.1"/>
    </source>
</evidence>
<evidence type="ECO:0000256" key="1">
    <source>
        <dbReference type="ARBA" id="ARBA00008642"/>
    </source>
</evidence>
<dbReference type="InterPro" id="IPR013751">
    <property type="entry name" value="ACP_syn_III_N"/>
</dbReference>
<evidence type="ECO:0000256" key="2">
    <source>
        <dbReference type="ARBA" id="ARBA00022516"/>
    </source>
</evidence>
<dbReference type="GO" id="GO:0006633">
    <property type="term" value="P:fatty acid biosynthetic process"/>
    <property type="evidence" value="ECO:0007669"/>
    <property type="project" value="UniProtKB-UniRule"/>
</dbReference>
<reference evidence="12 13" key="1">
    <citation type="submission" date="2020-02" db="EMBL/GenBank/DDBJ databases">
        <title>Draft genome sequence of Lactococcus sp. Hs20B0-1.</title>
        <authorList>
            <person name="Noda S."/>
            <person name="Yuki M."/>
            <person name="Ohkuma M."/>
        </authorList>
    </citation>
    <scope>NUCLEOTIDE SEQUENCE [LARGE SCALE GENOMIC DNA]</scope>
    <source>
        <strain evidence="12 13">Hs20B0-1</strain>
    </source>
</reference>
<organism evidence="12 13">
    <name type="scientific">Pseudolactococcus insecticola</name>
    <dbReference type="NCBI Taxonomy" id="2709158"/>
    <lineage>
        <taxon>Bacteria</taxon>
        <taxon>Bacillati</taxon>
        <taxon>Bacillota</taxon>
        <taxon>Bacilli</taxon>
        <taxon>Lactobacillales</taxon>
        <taxon>Streptococcaceae</taxon>
        <taxon>Pseudolactococcus</taxon>
    </lineage>
</organism>
<keyword evidence="13" id="KW-1185">Reference proteome</keyword>
<keyword evidence="2 9" id="KW-0444">Lipid biosynthesis</keyword>
<protein>
    <recommendedName>
        <fullName evidence="9">Beta-ketoacyl-[acyl-carrier-protein] synthase III</fullName>
        <shortName evidence="9">Beta-ketoacyl-ACP synthase III</shortName>
        <shortName evidence="9">KAS III</shortName>
        <ecNumber evidence="9">2.3.1.180</ecNumber>
    </recommendedName>
    <alternativeName>
        <fullName evidence="9">3-oxoacyl-[acyl-carrier-protein] synthase 3</fullName>
    </alternativeName>
    <alternativeName>
        <fullName evidence="9">3-oxoacyl-[acyl-carrier-protein] synthase III</fullName>
    </alternativeName>
</protein>
<dbReference type="GO" id="GO:0004315">
    <property type="term" value="F:3-oxoacyl-[acyl-carrier-protein] synthase activity"/>
    <property type="evidence" value="ECO:0007669"/>
    <property type="project" value="InterPro"/>
</dbReference>
<evidence type="ECO:0000256" key="6">
    <source>
        <dbReference type="ARBA" id="ARBA00023160"/>
    </source>
</evidence>
<dbReference type="InterPro" id="IPR013747">
    <property type="entry name" value="ACP_syn_III_C"/>
</dbReference>
<keyword evidence="9" id="KW-0963">Cytoplasm</keyword>
<comment type="subunit">
    <text evidence="9">Homodimer.</text>
</comment>
<evidence type="ECO:0000256" key="9">
    <source>
        <dbReference type="HAMAP-Rule" id="MF_01815"/>
    </source>
</evidence>
<keyword evidence="4 9" id="KW-0276">Fatty acid metabolism</keyword>
<dbReference type="HAMAP" id="MF_01815">
    <property type="entry name" value="FabH"/>
    <property type="match status" value="1"/>
</dbReference>
<dbReference type="PANTHER" id="PTHR43091:SF1">
    <property type="entry name" value="BETA-KETOACYL-[ACYL-CARRIER-PROTEIN] SYNTHASE III, CHLOROPLASTIC"/>
    <property type="match status" value="1"/>
</dbReference>
<dbReference type="AlphaFoldDB" id="A0A6A0B3K4"/>
<keyword evidence="5 9" id="KW-0443">Lipid metabolism</keyword>
<keyword evidence="7 9" id="KW-0511">Multifunctional enzyme</keyword>
<feature type="active site" evidence="9">
    <location>
        <position position="258"/>
    </location>
</feature>
<sequence length="333" mass="35504">MTVSKLTAAAHYAPKQIITNDDLSKIMDTSDEWISSRTGIKARHISVDENTSDLAAQVAEQLLDQTDYTAEMIDFIIVATITPDGNMPSTATLVQSKIGATNAFAFDLTAACSGFVYALSMADKLIASGAYQKGLVIGAEVLSKVLDWSDRSTSVLFGDGAGGVLIEAVSPNVTSDEQHPLILSEQLKSDGNRGMSLTSSLTSPSSPFSKSGLVDDAFLKMDGRAIFDFAVRDVPKNMLESLEKAAIPAEDVDYFLLHQANSRILDKMARKVKADRAKFLQNMQHYGNTSAASIPILLSESVAAGTIKLDGSQTIVLTGFGGGLTWGTLVVKI</sequence>
<evidence type="ECO:0000256" key="4">
    <source>
        <dbReference type="ARBA" id="ARBA00022832"/>
    </source>
</evidence>
<keyword evidence="8 9" id="KW-0012">Acyltransferase</keyword>